<feature type="compositionally biased region" description="Polar residues" evidence="5">
    <location>
        <begin position="171"/>
        <end position="210"/>
    </location>
</feature>
<organism evidence="8 9">
    <name type="scientific">Cronartium quercuum f. sp. fusiforme G11</name>
    <dbReference type="NCBI Taxonomy" id="708437"/>
    <lineage>
        <taxon>Eukaryota</taxon>
        <taxon>Fungi</taxon>
        <taxon>Dikarya</taxon>
        <taxon>Basidiomycota</taxon>
        <taxon>Pucciniomycotina</taxon>
        <taxon>Pucciniomycetes</taxon>
        <taxon>Pucciniales</taxon>
        <taxon>Coleosporiaceae</taxon>
        <taxon>Cronartium</taxon>
    </lineage>
</organism>
<proteinExistence type="predicted"/>
<feature type="compositionally biased region" description="Acidic residues" evidence="5">
    <location>
        <begin position="152"/>
        <end position="161"/>
    </location>
</feature>
<feature type="transmembrane region" description="Helical" evidence="6">
    <location>
        <begin position="336"/>
        <end position="355"/>
    </location>
</feature>
<sequence>MLLLFLLLLFLHKVSPHRLLPFVCEGLKPAVNFSLSTVGIFMTPCFITLPVHSSLTLNQIGLICAWFLPPVLITWTIDILLCKLISKAIPFPEEDDEHSLKSKSHPRSRSRSHGQSRRHSQGPRNPVEPRASGRLFHPLGEDERWITTPEPEGSDSEDEEEPVRRRAVTLDQYTSQVRPVTLTPSSQPGQMNRHSSANLTPGLVVSSSSGVAPPEQVPSSSTNSSSTAENYNRENTVTNSDSLNSSLARELVRIEVVAEPMSTPAPSPETVLSQKLTRLVDLVIYVLVFFIGVALFYTPGGKERSQVIFIAMISLIWLFSRRIIPHSWTKVLHPTLTTSLLASFAILGIGATRGLDRQQTYNLFYLQKSYLEFLNPLSHEGLEFPGAGDILESMLDAGTVGLAFTIFDYRRDLYHNFFRILIIVIPNCTLYFLLWPFLAHKIGMIPTLAIDFAGRSMSAPLALELFKATGGDRNMGIILVYLTGITVTVLRTPIFKLFQIRPASLKSHEDYFTIGVTVGAIGGVIGTSSLLKRHRRAAGTATITLVMFAVIMLCLGAVPKLARFLTDLAGKSLNTLSHSTSHPSTPKTL</sequence>
<dbReference type="EMBL" id="MU167294">
    <property type="protein sequence ID" value="KAG0144481.1"/>
    <property type="molecule type" value="Genomic_DNA"/>
</dbReference>
<feature type="compositionally biased region" description="Basic residues" evidence="5">
    <location>
        <begin position="101"/>
        <end position="121"/>
    </location>
</feature>
<feature type="compositionally biased region" description="Polar residues" evidence="5">
    <location>
        <begin position="228"/>
        <end position="244"/>
    </location>
</feature>
<name>A0A9P6NJ28_9BASI</name>
<feature type="transmembrane region" description="Helical" evidence="6">
    <location>
        <begin position="282"/>
        <end position="300"/>
    </location>
</feature>
<evidence type="ECO:0000313" key="8">
    <source>
        <dbReference type="EMBL" id="KAG0144481.1"/>
    </source>
</evidence>
<feature type="transmembrane region" description="Helical" evidence="6">
    <location>
        <begin position="478"/>
        <end position="499"/>
    </location>
</feature>
<protein>
    <submittedName>
        <fullName evidence="8">Uncharacterized protein</fullName>
    </submittedName>
</protein>
<comment type="caution">
    <text evidence="8">The sequence shown here is derived from an EMBL/GenBank/DDBJ whole genome shotgun (WGS) entry which is preliminary data.</text>
</comment>
<evidence type="ECO:0000256" key="4">
    <source>
        <dbReference type="ARBA" id="ARBA00023136"/>
    </source>
</evidence>
<keyword evidence="2 6" id="KW-0812">Transmembrane</keyword>
<feature type="chain" id="PRO_5040131213" evidence="7">
    <location>
        <begin position="17"/>
        <end position="589"/>
    </location>
</feature>
<feature type="transmembrane region" description="Helical" evidence="6">
    <location>
        <begin position="511"/>
        <end position="531"/>
    </location>
</feature>
<dbReference type="OrthoDB" id="2502820at2759"/>
<evidence type="ECO:0000256" key="1">
    <source>
        <dbReference type="ARBA" id="ARBA00004141"/>
    </source>
</evidence>
<dbReference type="InterPro" id="IPR007300">
    <property type="entry name" value="CidB/LrgB"/>
</dbReference>
<evidence type="ECO:0000256" key="6">
    <source>
        <dbReference type="SAM" id="Phobius"/>
    </source>
</evidence>
<dbReference type="GO" id="GO:0016020">
    <property type="term" value="C:membrane"/>
    <property type="evidence" value="ECO:0007669"/>
    <property type="project" value="UniProtKB-SubCell"/>
</dbReference>
<keyword evidence="9" id="KW-1185">Reference proteome</keyword>
<evidence type="ECO:0000256" key="3">
    <source>
        <dbReference type="ARBA" id="ARBA00022989"/>
    </source>
</evidence>
<dbReference type="AlphaFoldDB" id="A0A9P6NJ28"/>
<evidence type="ECO:0000256" key="7">
    <source>
        <dbReference type="SAM" id="SignalP"/>
    </source>
</evidence>
<evidence type="ECO:0000256" key="5">
    <source>
        <dbReference type="SAM" id="MobiDB-lite"/>
    </source>
</evidence>
<keyword evidence="7" id="KW-0732">Signal</keyword>
<dbReference type="PANTHER" id="PTHR30249">
    <property type="entry name" value="PUTATIVE SEROTONIN TRANSPORTER"/>
    <property type="match status" value="1"/>
</dbReference>
<reference evidence="8" key="1">
    <citation type="submission" date="2013-11" db="EMBL/GenBank/DDBJ databases">
        <title>Genome sequence of the fusiform rust pathogen reveals effectors for host alternation and coevolution with pine.</title>
        <authorList>
            <consortium name="DOE Joint Genome Institute"/>
            <person name="Smith K."/>
            <person name="Pendleton A."/>
            <person name="Kubisiak T."/>
            <person name="Anderson C."/>
            <person name="Salamov A."/>
            <person name="Aerts A."/>
            <person name="Riley R."/>
            <person name="Clum A."/>
            <person name="Lindquist E."/>
            <person name="Ence D."/>
            <person name="Campbell M."/>
            <person name="Kronenberg Z."/>
            <person name="Feau N."/>
            <person name="Dhillon B."/>
            <person name="Hamelin R."/>
            <person name="Burleigh J."/>
            <person name="Smith J."/>
            <person name="Yandell M."/>
            <person name="Nelson C."/>
            <person name="Grigoriev I."/>
            <person name="Davis J."/>
        </authorList>
    </citation>
    <scope>NUCLEOTIDE SEQUENCE</scope>
    <source>
        <strain evidence="8">G11</strain>
    </source>
</reference>
<feature type="transmembrane region" description="Helical" evidence="6">
    <location>
        <begin position="307"/>
        <end position="324"/>
    </location>
</feature>
<accession>A0A9P6NJ28</accession>
<gene>
    <name evidence="8" type="ORF">CROQUDRAFT_64980</name>
</gene>
<dbReference type="PANTHER" id="PTHR30249:SF0">
    <property type="entry name" value="PLASTIDAL GLYCOLATE_GLYCERATE TRANSLOCATOR 1, CHLOROPLASTIC"/>
    <property type="match status" value="1"/>
</dbReference>
<evidence type="ECO:0000256" key="2">
    <source>
        <dbReference type="ARBA" id="ARBA00022692"/>
    </source>
</evidence>
<evidence type="ECO:0000313" key="9">
    <source>
        <dbReference type="Proteomes" id="UP000886653"/>
    </source>
</evidence>
<keyword evidence="3 6" id="KW-1133">Transmembrane helix</keyword>
<comment type="subcellular location">
    <subcellularLocation>
        <location evidence="1">Membrane</location>
        <topology evidence="1">Multi-pass membrane protein</topology>
    </subcellularLocation>
</comment>
<dbReference type="Pfam" id="PF04172">
    <property type="entry name" value="LrgB"/>
    <property type="match status" value="1"/>
</dbReference>
<feature type="transmembrane region" description="Helical" evidence="6">
    <location>
        <begin position="417"/>
        <end position="438"/>
    </location>
</feature>
<dbReference type="Proteomes" id="UP000886653">
    <property type="component" value="Unassembled WGS sequence"/>
</dbReference>
<feature type="signal peptide" evidence="7">
    <location>
        <begin position="1"/>
        <end position="16"/>
    </location>
</feature>
<keyword evidence="4 6" id="KW-0472">Membrane</keyword>
<feature type="region of interest" description="Disordered" evidence="5">
    <location>
        <begin position="95"/>
        <end position="244"/>
    </location>
</feature>
<feature type="transmembrane region" description="Helical" evidence="6">
    <location>
        <begin position="538"/>
        <end position="558"/>
    </location>
</feature>